<dbReference type="SUPFAM" id="SSF53474">
    <property type="entry name" value="alpha/beta-Hydrolases"/>
    <property type="match status" value="1"/>
</dbReference>
<dbReference type="InterPro" id="IPR029058">
    <property type="entry name" value="AB_hydrolase_fold"/>
</dbReference>
<dbReference type="RefSeq" id="WP_211925082.1">
    <property type="nucleotide sequence ID" value="NZ_JAGQFT020000009.1"/>
</dbReference>
<feature type="chain" id="PRO_5042774339" evidence="3">
    <location>
        <begin position="23"/>
        <end position="313"/>
    </location>
</feature>
<keyword evidence="3" id="KW-0732">Signal</keyword>
<organism evidence="4">
    <name type="scientific">Coralloluteibacterium stylophorae</name>
    <dbReference type="NCBI Taxonomy" id="1776034"/>
    <lineage>
        <taxon>Bacteria</taxon>
        <taxon>Pseudomonadati</taxon>
        <taxon>Pseudomonadota</taxon>
        <taxon>Gammaproteobacteria</taxon>
        <taxon>Lysobacterales</taxon>
        <taxon>Lysobacteraceae</taxon>
        <taxon>Coralloluteibacterium</taxon>
    </lineage>
</organism>
<dbReference type="PANTHER" id="PTHR40841">
    <property type="entry name" value="SIDEROPHORE TRIACETYLFUSARININE C ESTERASE"/>
    <property type="match status" value="1"/>
</dbReference>
<comment type="similarity">
    <text evidence="1">Belongs to the esterase D family.</text>
</comment>
<name>A0A8J8AWA8_9GAMM</name>
<keyword evidence="2 4" id="KW-0378">Hydrolase</keyword>
<reference evidence="4" key="2">
    <citation type="submission" date="2021-04" db="EMBL/GenBank/DDBJ databases">
        <authorList>
            <person name="Karlyshev A.V."/>
        </authorList>
    </citation>
    <scope>NUCLEOTIDE SEQUENCE</scope>
    <source>
        <strain evidence="4">LMG 29479</strain>
    </source>
</reference>
<feature type="signal peptide" evidence="3">
    <location>
        <begin position="1"/>
        <end position="22"/>
    </location>
</feature>
<dbReference type="Gene3D" id="3.40.50.1820">
    <property type="entry name" value="alpha/beta hydrolase"/>
    <property type="match status" value="1"/>
</dbReference>
<sequence>MLRRAARFLPIALALAASTATAQPRLDQPAAPSIADRAVAGYRYERFELASLDGARHYRVQVAIPDRPAPAAGFRSVWLLDGNAAFPAIADADVQRLLASGDAPVIVAIGPATGLRLDVEARAFDYTPAAPGGGPEPDPDRPGRTVGGAEVFFALLEDAIRPRVEALAALDPGRRTLWGHSYGGLFVLHTLMAHPHAFSHWVAASPSLWWQDGRILAAAARWAGPASPAAEHVLVLHGGDEHADAQRRAGIRAAADPRAAERARRLAAAPADAGPALVERLDALARVDATYRTLPGLTHGQTLDASVPVALGF</sequence>
<dbReference type="PANTHER" id="PTHR40841:SF2">
    <property type="entry name" value="SIDEROPHORE-DEGRADING ESTERASE (EUROFUNG)"/>
    <property type="match status" value="1"/>
</dbReference>
<evidence type="ECO:0000313" key="4">
    <source>
        <dbReference type="EMBL" id="MBR0561112.1"/>
    </source>
</evidence>
<dbReference type="EMBL" id="JAGQFT010000003">
    <property type="protein sequence ID" value="MBR0561112.1"/>
    <property type="molecule type" value="Genomic_DNA"/>
</dbReference>
<dbReference type="EMBL" id="JAGQFT020000009">
    <property type="protein sequence ID" value="MBS7458105.1"/>
    <property type="molecule type" value="Genomic_DNA"/>
</dbReference>
<accession>A0A8J8AWA8</accession>
<proteinExistence type="inferred from homology"/>
<dbReference type="InterPro" id="IPR000801">
    <property type="entry name" value="Esterase-like"/>
</dbReference>
<reference evidence="5 6" key="1">
    <citation type="journal article" date="2021" name="Microbiol. Resour. Announc.">
        <title>Draft Genome Sequence of Coralloluteibacterium stylophorae LMG 29479T.</title>
        <authorList>
            <person name="Karlyshev A.V."/>
            <person name="Kudryashova E.B."/>
            <person name="Ariskina E.V."/>
            <person name="Conroy A.P."/>
            <person name="Abidueva E.Y."/>
        </authorList>
    </citation>
    <scope>NUCLEOTIDE SEQUENCE [LARGE SCALE GENOMIC DNA]</scope>
    <source>
        <strain evidence="5 6">LMG 29479</strain>
    </source>
</reference>
<dbReference type="Pfam" id="PF00756">
    <property type="entry name" value="Esterase"/>
    <property type="match status" value="1"/>
</dbReference>
<evidence type="ECO:0000313" key="5">
    <source>
        <dbReference type="EMBL" id="MBS7458105.1"/>
    </source>
</evidence>
<evidence type="ECO:0000313" key="6">
    <source>
        <dbReference type="Proteomes" id="UP000675747"/>
    </source>
</evidence>
<gene>
    <name evidence="4" type="ORF">KB893_01055</name>
    <name evidence="5" type="ORF">KB893_013275</name>
</gene>
<keyword evidence="6" id="KW-1185">Reference proteome</keyword>
<evidence type="ECO:0000256" key="3">
    <source>
        <dbReference type="SAM" id="SignalP"/>
    </source>
</evidence>
<dbReference type="AlphaFoldDB" id="A0A8J8AWA8"/>
<evidence type="ECO:0000256" key="2">
    <source>
        <dbReference type="ARBA" id="ARBA00022801"/>
    </source>
</evidence>
<protein>
    <submittedName>
        <fullName evidence="4">Alpha/beta hydrolase</fullName>
    </submittedName>
</protein>
<dbReference type="InterPro" id="IPR052558">
    <property type="entry name" value="Siderophore_Hydrolase_D"/>
</dbReference>
<dbReference type="Proteomes" id="UP000675747">
    <property type="component" value="Unassembled WGS sequence"/>
</dbReference>
<evidence type="ECO:0000256" key="1">
    <source>
        <dbReference type="ARBA" id="ARBA00005622"/>
    </source>
</evidence>
<comment type="caution">
    <text evidence="4">The sequence shown here is derived from an EMBL/GenBank/DDBJ whole genome shotgun (WGS) entry which is preliminary data.</text>
</comment>
<dbReference type="GO" id="GO:0016788">
    <property type="term" value="F:hydrolase activity, acting on ester bonds"/>
    <property type="evidence" value="ECO:0007669"/>
    <property type="project" value="TreeGrafter"/>
</dbReference>